<reference evidence="11" key="1">
    <citation type="submission" date="2025-08" db="UniProtKB">
        <authorList>
            <consortium name="RefSeq"/>
        </authorList>
    </citation>
    <scope>IDENTIFICATION</scope>
    <source>
        <tissue evidence="11">Leaf</tissue>
    </source>
</reference>
<dbReference type="InterPro" id="IPR032675">
    <property type="entry name" value="LRR_dom_sf"/>
</dbReference>
<dbReference type="InterPro" id="IPR042197">
    <property type="entry name" value="Apaf_helical"/>
</dbReference>
<dbReference type="Gene3D" id="1.10.8.430">
    <property type="entry name" value="Helical domain of apoptotic protease-activating factors"/>
    <property type="match status" value="1"/>
</dbReference>
<dbReference type="PRINTS" id="PR00364">
    <property type="entry name" value="DISEASERSIST"/>
</dbReference>
<dbReference type="InterPro" id="IPR036388">
    <property type="entry name" value="WH-like_DNA-bd_sf"/>
</dbReference>
<keyword evidence="1" id="KW-0433">Leucine-rich repeat</keyword>
<dbReference type="InterPro" id="IPR003591">
    <property type="entry name" value="Leu-rich_rpt_typical-subtyp"/>
</dbReference>
<dbReference type="Gene3D" id="1.20.5.4130">
    <property type="match status" value="1"/>
</dbReference>
<dbReference type="InterPro" id="IPR041118">
    <property type="entry name" value="Rx_N"/>
</dbReference>
<dbReference type="InterPro" id="IPR056789">
    <property type="entry name" value="LRR_R13L1-DRL21"/>
</dbReference>
<keyword evidence="5" id="KW-0067">ATP-binding</keyword>
<accession>A0A6J1BCB9</accession>
<evidence type="ECO:0000259" key="6">
    <source>
        <dbReference type="Pfam" id="PF00931"/>
    </source>
</evidence>
<sequence>MAALSTSIPVVLGKLSSISEFPNKPKKFAANLQTLDSSLMKISYLIRGAEENQQDEGLKNWLQKIEDVVYDADNLADELLYEDTRCKRDPESQKRGLWARTFNPSFGERYGKAMQSEIKLIVELIDFLVMEKPNFNFPKKRVSHKLQTTPVVDATEVVGRDEDRRHIIDLLLSGDADLDGIAIIGMGGCGKTTLAQLVYGDVLVRRHFDLTAWISVSFDFDVMKITRMILEAITRHIPEGSDLNLLQSRLRESLAGKRFLLVLDDVWNEDIKKWDLLRTPLNDGGWGSKILITTRNAEVADVMGCSTRYQLRLLTNQDCWHVFNKSAFAKMSETDAKDLEDIGKEIVKKCHGLPLAAKSIGSRLLFRRSRPEWYHVLKSISLEFRHESFFPILRLSYDHLPAHLKPCFAYCSLFPSDFEFEKEKLILLWMAAALLVPSAFGGLSMEQVGANYFDGLLNRSFFTPVGGSYFKMHDRIHDLASFASEGVCLRLEGNCSIPKGTRHLSIVTGQYDTPGRLYCTDEANRLRTLFLINSPLDHGSSQLRSYAVENILARQQRLRVLLLSHFQEAQFPDSIGKLKHLRYLDLSESALQSLPESLCTLYFLETLILTNCVNLIMLPRNVVKLFNLRHLHIKGTGLQQMPEEMSRLKRLQTLTNFIVGNGQKIKELGALIALHGTLSVSKLQNISSSSDASYAKLKAKKYLNELHLEWSDSESDPVKDTAVLENLEPSKGLKKLTIRFYGGTKFPSWLGDSSFSNIVFLCLRDCNNCSSLPPLGQLPSLEHLIIERIINVSSIGHEFYRVDESVSKPFQSLKTLTFERMPRWEQWVSLQGEEFPCLQKLNLTDCPNLKGGLPKSLPSLVELRISECQQLADLLPRVPESCKLELSNCDKVRLRSIGGNLSRNDGEEASRFPSSMFEISGHDSFSIPEHSIPSKKVDDSFGFPEHSIPSKKPDEFFGFLQSSTPSDERLDDSFLFPEHFIPSKKLDDSFSSPSSVAFKVSSITKLMELPPGLPSLKIERCDALESLPTGTLDRPLLQRLYIVDCDSLKTFPQLHQPSSLKRLYIHNCRNLEFPQHNEIANQFILLEHLCLGSSCDSLGSFRLDSFPNLKTLSLWDCKKLEYLSMEKGSQNDLKSLEVLEIRDCPNLTTFPEEGLEAPSLTSLVLSNCNNLKSLPQWMQNLTSLQSLHINKCRELQPLPPWRLPSSLNILCISFCDKIIPQTGWELHKLHSLSNFEIEGGCQDMLSFPENRLLPTNLNSLRISSLSSLKSLDKTGLQQLTSLQSLEINGCNELRSLPEEGLPSSLCHLSITDCSSLNSKLEKRKGKEWFKIAHIPSIHLG</sequence>
<dbReference type="Gene3D" id="3.80.10.10">
    <property type="entry name" value="Ribonuclease Inhibitor"/>
    <property type="match status" value="3"/>
</dbReference>
<evidence type="ECO:0000256" key="3">
    <source>
        <dbReference type="ARBA" id="ARBA00022741"/>
    </source>
</evidence>
<dbReference type="GO" id="GO:0006952">
    <property type="term" value="P:defense response"/>
    <property type="evidence" value="ECO:0007669"/>
    <property type="project" value="UniProtKB-KW"/>
</dbReference>
<dbReference type="Pfam" id="PF23559">
    <property type="entry name" value="WHD_DRP"/>
    <property type="match status" value="1"/>
</dbReference>
<evidence type="ECO:0000256" key="2">
    <source>
        <dbReference type="ARBA" id="ARBA00022737"/>
    </source>
</evidence>
<dbReference type="InterPro" id="IPR027417">
    <property type="entry name" value="P-loop_NTPase"/>
</dbReference>
<evidence type="ECO:0000259" key="9">
    <source>
        <dbReference type="Pfam" id="PF25019"/>
    </source>
</evidence>
<dbReference type="GO" id="GO:0043531">
    <property type="term" value="F:ADP binding"/>
    <property type="evidence" value="ECO:0007669"/>
    <property type="project" value="InterPro"/>
</dbReference>
<evidence type="ECO:0000259" key="7">
    <source>
        <dbReference type="Pfam" id="PF18052"/>
    </source>
</evidence>
<dbReference type="SMART" id="SM00369">
    <property type="entry name" value="LRR_TYP"/>
    <property type="match status" value="3"/>
</dbReference>
<dbReference type="PANTHER" id="PTHR36766">
    <property type="entry name" value="PLANT BROAD-SPECTRUM MILDEW RESISTANCE PROTEIN RPW8"/>
    <property type="match status" value="1"/>
</dbReference>
<keyword evidence="4" id="KW-0611">Plant defense</keyword>
<dbReference type="Pfam" id="PF25019">
    <property type="entry name" value="LRR_R13L1-DRL21"/>
    <property type="match status" value="1"/>
</dbReference>
<dbReference type="OrthoDB" id="1002108at2759"/>
<name>A0A6J1BCB9_9ROSI</name>
<protein>
    <submittedName>
        <fullName evidence="11">Disease resistance protein At3g14460</fullName>
    </submittedName>
</protein>
<evidence type="ECO:0000259" key="8">
    <source>
        <dbReference type="Pfam" id="PF23559"/>
    </source>
</evidence>
<dbReference type="SUPFAM" id="SSF52058">
    <property type="entry name" value="L domain-like"/>
    <property type="match status" value="2"/>
</dbReference>
<feature type="domain" description="R13L1/DRL21-like LRR repeat region" evidence="9">
    <location>
        <begin position="665"/>
        <end position="788"/>
    </location>
</feature>
<keyword evidence="3" id="KW-0547">Nucleotide-binding</keyword>
<dbReference type="Pfam" id="PF00931">
    <property type="entry name" value="NB-ARC"/>
    <property type="match status" value="1"/>
</dbReference>
<dbReference type="GO" id="GO:0051707">
    <property type="term" value="P:response to other organism"/>
    <property type="evidence" value="ECO:0007669"/>
    <property type="project" value="UniProtKB-ARBA"/>
</dbReference>
<gene>
    <name evidence="11" type="primary">LOC110426276</name>
</gene>
<evidence type="ECO:0000256" key="5">
    <source>
        <dbReference type="ARBA" id="ARBA00022840"/>
    </source>
</evidence>
<evidence type="ECO:0000256" key="4">
    <source>
        <dbReference type="ARBA" id="ARBA00022821"/>
    </source>
</evidence>
<dbReference type="FunFam" id="3.40.50.300:FF:001091">
    <property type="entry name" value="Probable disease resistance protein At1g61300"/>
    <property type="match status" value="1"/>
</dbReference>
<dbReference type="Pfam" id="PF18052">
    <property type="entry name" value="Rx_N"/>
    <property type="match status" value="1"/>
</dbReference>
<evidence type="ECO:0000256" key="1">
    <source>
        <dbReference type="ARBA" id="ARBA00022614"/>
    </source>
</evidence>
<dbReference type="GeneID" id="110426276"/>
<organism evidence="10 11">
    <name type="scientific">Herrania umbratica</name>
    <dbReference type="NCBI Taxonomy" id="108875"/>
    <lineage>
        <taxon>Eukaryota</taxon>
        <taxon>Viridiplantae</taxon>
        <taxon>Streptophyta</taxon>
        <taxon>Embryophyta</taxon>
        <taxon>Tracheophyta</taxon>
        <taxon>Spermatophyta</taxon>
        <taxon>Magnoliopsida</taxon>
        <taxon>eudicotyledons</taxon>
        <taxon>Gunneridae</taxon>
        <taxon>Pentapetalae</taxon>
        <taxon>rosids</taxon>
        <taxon>malvids</taxon>
        <taxon>Malvales</taxon>
        <taxon>Malvaceae</taxon>
        <taxon>Byttnerioideae</taxon>
        <taxon>Herrania</taxon>
    </lineage>
</organism>
<dbReference type="InterPro" id="IPR058922">
    <property type="entry name" value="WHD_DRP"/>
</dbReference>
<evidence type="ECO:0000313" key="11">
    <source>
        <dbReference type="RefSeq" id="XP_021297142.1"/>
    </source>
</evidence>
<feature type="domain" description="Disease resistance N-terminal" evidence="7">
    <location>
        <begin position="11"/>
        <end position="94"/>
    </location>
</feature>
<evidence type="ECO:0000313" key="10">
    <source>
        <dbReference type="Proteomes" id="UP000504621"/>
    </source>
</evidence>
<dbReference type="Proteomes" id="UP000504621">
    <property type="component" value="Unplaced"/>
</dbReference>
<dbReference type="SUPFAM" id="SSF52540">
    <property type="entry name" value="P-loop containing nucleoside triphosphate hydrolases"/>
    <property type="match status" value="1"/>
</dbReference>
<dbReference type="Gene3D" id="1.10.10.10">
    <property type="entry name" value="Winged helix-like DNA-binding domain superfamily/Winged helix DNA-binding domain"/>
    <property type="match status" value="1"/>
</dbReference>
<feature type="domain" description="NB-ARC" evidence="6">
    <location>
        <begin position="165"/>
        <end position="331"/>
    </location>
</feature>
<dbReference type="PANTHER" id="PTHR36766:SF40">
    <property type="entry name" value="DISEASE RESISTANCE PROTEIN RGA3"/>
    <property type="match status" value="1"/>
</dbReference>
<dbReference type="Gene3D" id="3.40.50.300">
    <property type="entry name" value="P-loop containing nucleotide triphosphate hydrolases"/>
    <property type="match status" value="1"/>
</dbReference>
<dbReference type="GO" id="GO:0005524">
    <property type="term" value="F:ATP binding"/>
    <property type="evidence" value="ECO:0007669"/>
    <property type="project" value="UniProtKB-KW"/>
</dbReference>
<proteinExistence type="predicted"/>
<keyword evidence="2" id="KW-0677">Repeat</keyword>
<dbReference type="InterPro" id="IPR002182">
    <property type="entry name" value="NB-ARC"/>
</dbReference>
<keyword evidence="10" id="KW-1185">Reference proteome</keyword>
<dbReference type="RefSeq" id="XP_021297142.1">
    <property type="nucleotide sequence ID" value="XM_021441467.1"/>
</dbReference>
<feature type="domain" description="Disease resistance protein winged helix" evidence="8">
    <location>
        <begin position="413"/>
        <end position="480"/>
    </location>
</feature>